<evidence type="ECO:0000313" key="2">
    <source>
        <dbReference type="Proteomes" id="UP000664480"/>
    </source>
</evidence>
<dbReference type="Proteomes" id="UP000664480">
    <property type="component" value="Unassembled WGS sequence"/>
</dbReference>
<keyword evidence="2" id="KW-1185">Reference proteome</keyword>
<dbReference type="RefSeq" id="WP_206587540.1">
    <property type="nucleotide sequence ID" value="NZ_JAFKCU010000003.1"/>
</dbReference>
<sequence length="138" mass="16267">MKISFNLILLIFLFNNRTCSQNIKKDLIGHWLYIGTEEIKKEEIECPDLLVLNKNGNYSILNDCYGSEIENPIVEQGQWTFDSKENIILLTNRKFFGDYMFHDSIPILQLYVKVSTGKLLKICFDRKECVLEKYENIF</sequence>
<comment type="caution">
    <text evidence="1">The sequence shown here is derived from an EMBL/GenBank/DDBJ whole genome shotgun (WGS) entry which is preliminary data.</text>
</comment>
<reference evidence="1 2" key="1">
    <citation type="submission" date="2021-03" db="EMBL/GenBank/DDBJ databases">
        <title>novel species isolated from a fishpond in China.</title>
        <authorList>
            <person name="Lu H."/>
            <person name="Cai Z."/>
        </authorList>
    </citation>
    <scope>NUCLEOTIDE SEQUENCE [LARGE SCALE GENOMIC DNA]</scope>
    <source>
        <strain evidence="1 2">YJ13C</strain>
    </source>
</reference>
<name>A0ABS3CIG2_9BACT</name>
<organism evidence="1 2">
    <name type="scientific">Algoriphagus pacificus</name>
    <dbReference type="NCBI Taxonomy" id="2811234"/>
    <lineage>
        <taxon>Bacteria</taxon>
        <taxon>Pseudomonadati</taxon>
        <taxon>Bacteroidota</taxon>
        <taxon>Cytophagia</taxon>
        <taxon>Cytophagales</taxon>
        <taxon>Cyclobacteriaceae</taxon>
        <taxon>Algoriphagus</taxon>
    </lineage>
</organism>
<accession>A0ABS3CIG2</accession>
<evidence type="ECO:0000313" key="1">
    <source>
        <dbReference type="EMBL" id="MBN7816883.1"/>
    </source>
</evidence>
<gene>
    <name evidence="1" type="ORF">J0A69_15670</name>
</gene>
<protein>
    <recommendedName>
        <fullName evidence="3">Lipocalin-like domain-containing protein</fullName>
    </recommendedName>
</protein>
<proteinExistence type="predicted"/>
<dbReference type="EMBL" id="JAFKCU010000003">
    <property type="protein sequence ID" value="MBN7816883.1"/>
    <property type="molecule type" value="Genomic_DNA"/>
</dbReference>
<evidence type="ECO:0008006" key="3">
    <source>
        <dbReference type="Google" id="ProtNLM"/>
    </source>
</evidence>